<reference evidence="4" key="1">
    <citation type="submission" date="2020-01" db="EMBL/GenBank/DDBJ databases">
        <authorList>
            <consortium name="DOE Joint Genome Institute"/>
            <person name="Haridas S."/>
            <person name="Albert R."/>
            <person name="Binder M."/>
            <person name="Bloem J."/>
            <person name="Labutti K."/>
            <person name="Salamov A."/>
            <person name="Andreopoulos B."/>
            <person name="Baker S.E."/>
            <person name="Barry K."/>
            <person name="Bills G."/>
            <person name="Bluhm B.H."/>
            <person name="Cannon C."/>
            <person name="Castanera R."/>
            <person name="Culley D.E."/>
            <person name="Daum C."/>
            <person name="Ezra D."/>
            <person name="Gonzalez J.B."/>
            <person name="Henrissat B."/>
            <person name="Kuo A."/>
            <person name="Liang C."/>
            <person name="Lipzen A."/>
            <person name="Lutzoni F."/>
            <person name="Magnuson J."/>
            <person name="Mondo S."/>
            <person name="Nolan M."/>
            <person name="Ohm R."/>
            <person name="Pangilinan J."/>
            <person name="Park H.-J."/>
            <person name="Ramirez L."/>
            <person name="Alfaro M."/>
            <person name="Sun H."/>
            <person name="Tritt A."/>
            <person name="Yoshinaga Y."/>
            <person name="Zwiers L.-H."/>
            <person name="Turgeon B.G."/>
            <person name="Goodwin S.B."/>
            <person name="Spatafora J.W."/>
            <person name="Crous P.W."/>
            <person name="Grigoriev I.V."/>
        </authorList>
    </citation>
    <scope>NUCLEOTIDE SEQUENCE</scope>
    <source>
        <strain evidence="4">IPT5</strain>
    </source>
</reference>
<dbReference type="InterPro" id="IPR029069">
    <property type="entry name" value="HotDog_dom_sf"/>
</dbReference>
<name>A0A6A7BKM9_9PLEO</name>
<evidence type="ECO:0000256" key="2">
    <source>
        <dbReference type="ARBA" id="ARBA00022801"/>
    </source>
</evidence>
<evidence type="ECO:0000313" key="5">
    <source>
        <dbReference type="Proteomes" id="UP000799423"/>
    </source>
</evidence>
<evidence type="ECO:0000313" key="4">
    <source>
        <dbReference type="EMBL" id="KAF2855722.1"/>
    </source>
</evidence>
<dbReference type="PANTHER" id="PTHR11066">
    <property type="entry name" value="ACYL-COA THIOESTERASE"/>
    <property type="match status" value="1"/>
</dbReference>
<dbReference type="AlphaFoldDB" id="A0A6A7BKM9"/>
<dbReference type="PANTHER" id="PTHR11066:SF64">
    <property type="entry name" value="ACYL-COA THIOESTERASE (AFU_ORTHOLOGUE AFUA_1G12060)"/>
    <property type="match status" value="1"/>
</dbReference>
<dbReference type="GO" id="GO:0047617">
    <property type="term" value="F:fatty acyl-CoA hydrolase activity"/>
    <property type="evidence" value="ECO:0007669"/>
    <property type="project" value="InterPro"/>
</dbReference>
<gene>
    <name evidence="4" type="ORF">T440DRAFT_440241</name>
</gene>
<organism evidence="4 5">
    <name type="scientific">Plenodomus tracheiphilus IPT5</name>
    <dbReference type="NCBI Taxonomy" id="1408161"/>
    <lineage>
        <taxon>Eukaryota</taxon>
        <taxon>Fungi</taxon>
        <taxon>Dikarya</taxon>
        <taxon>Ascomycota</taxon>
        <taxon>Pezizomycotina</taxon>
        <taxon>Dothideomycetes</taxon>
        <taxon>Pleosporomycetidae</taxon>
        <taxon>Pleosporales</taxon>
        <taxon>Pleosporineae</taxon>
        <taxon>Leptosphaeriaceae</taxon>
        <taxon>Plenodomus</taxon>
    </lineage>
</organism>
<comment type="similarity">
    <text evidence="1">Belongs to the C/M/P thioester hydrolase family.</text>
</comment>
<evidence type="ECO:0000259" key="3">
    <source>
        <dbReference type="Pfam" id="PF13622"/>
    </source>
</evidence>
<dbReference type="OrthoDB" id="68328at2759"/>
<proteinExistence type="inferred from homology"/>
<dbReference type="Proteomes" id="UP000799423">
    <property type="component" value="Unassembled WGS sequence"/>
</dbReference>
<dbReference type="Pfam" id="PF13622">
    <property type="entry name" value="4HBT_3"/>
    <property type="match status" value="1"/>
</dbReference>
<dbReference type="InterPro" id="IPR003703">
    <property type="entry name" value="Acyl_CoA_thio"/>
</dbReference>
<sequence length="383" mass="43069">MVVRPYYTADKHVLSFDKVIELERIDDWTFRSIVKAYSPTGGENGTYGGHVFAQAAWAAAQTIPEGYMIHNVTGFFILGGRPNEHYTYRVLKLRDGYNYITRTVTVSQVASQGDMFTCTCSFKREEDSPFEVQDTVNLKEVYRNVLQGKENEPMQHEAAPSNDSEHFCETYLPAHPEHFNPVAGLHLRKVDMSAFNDSRSALDRKQLMFYSLRGALPLPTAPFPPPPVDTLSSGKTTFTLTREANLHACAHLYASDRNSLFIVPNHLDRPRDFIRMASLSHTVIFHVGIRDLIMPAEPRLDHPNADPTLWEDGSTPVCNVGGMGEKDGGDADGRKWFVQEAWMTRATGGRGLHTSRMWDYDSGVHIATTFQDGLIRFRPAGKL</sequence>
<dbReference type="Gene3D" id="2.40.160.210">
    <property type="entry name" value="Acyl-CoA thioesterase, double hotdog domain"/>
    <property type="match status" value="1"/>
</dbReference>
<dbReference type="EMBL" id="MU006290">
    <property type="protein sequence ID" value="KAF2855722.1"/>
    <property type="molecule type" value="Genomic_DNA"/>
</dbReference>
<dbReference type="SUPFAM" id="SSF54637">
    <property type="entry name" value="Thioesterase/thiol ester dehydrase-isomerase"/>
    <property type="match status" value="2"/>
</dbReference>
<accession>A0A6A7BKM9</accession>
<dbReference type="InterPro" id="IPR049449">
    <property type="entry name" value="TesB_ACOT8-like_N"/>
</dbReference>
<dbReference type="GO" id="GO:0005782">
    <property type="term" value="C:peroxisomal matrix"/>
    <property type="evidence" value="ECO:0007669"/>
    <property type="project" value="TreeGrafter"/>
</dbReference>
<protein>
    <submittedName>
        <fullName evidence="4">Acyl-CoA thioesteras-like protein</fullName>
    </submittedName>
</protein>
<evidence type="ECO:0000256" key="1">
    <source>
        <dbReference type="ARBA" id="ARBA00006538"/>
    </source>
</evidence>
<dbReference type="GO" id="GO:0009062">
    <property type="term" value="P:fatty acid catabolic process"/>
    <property type="evidence" value="ECO:0007669"/>
    <property type="project" value="TreeGrafter"/>
</dbReference>
<feature type="domain" description="Acyl-CoA thioesterase-like N-terminal HotDog" evidence="3">
    <location>
        <begin position="43"/>
        <end position="122"/>
    </location>
</feature>
<dbReference type="GO" id="GO:0006637">
    <property type="term" value="P:acyl-CoA metabolic process"/>
    <property type="evidence" value="ECO:0007669"/>
    <property type="project" value="InterPro"/>
</dbReference>
<dbReference type="InterPro" id="IPR042171">
    <property type="entry name" value="Acyl-CoA_hotdog"/>
</dbReference>
<keyword evidence="5" id="KW-1185">Reference proteome</keyword>
<keyword evidence="2" id="KW-0378">Hydrolase</keyword>
<dbReference type="CDD" id="cd03444">
    <property type="entry name" value="Thioesterase_II_repeat1"/>
    <property type="match status" value="1"/>
</dbReference>